<dbReference type="CDD" id="cd23010">
    <property type="entry name" value="PM41-like"/>
    <property type="match status" value="1"/>
</dbReference>
<dbReference type="AlphaFoldDB" id="A0A8T0QZW6"/>
<protein>
    <submittedName>
        <fullName evidence="2">Uncharacterized protein</fullName>
    </submittedName>
</protein>
<comment type="caution">
    <text evidence="2">The sequence shown here is derived from an EMBL/GenBank/DDBJ whole genome shotgun (WGS) entry which is preliminary data.</text>
</comment>
<dbReference type="PANTHER" id="PTHR36012:SF2">
    <property type="entry name" value="OS08G0385000 PROTEIN"/>
    <property type="match status" value="1"/>
</dbReference>
<evidence type="ECO:0000313" key="2">
    <source>
        <dbReference type="EMBL" id="KAG2578468.1"/>
    </source>
</evidence>
<dbReference type="EMBL" id="CM029048">
    <property type="protein sequence ID" value="KAG2578468.1"/>
    <property type="molecule type" value="Genomic_DNA"/>
</dbReference>
<reference evidence="2" key="1">
    <citation type="submission" date="2020-05" db="EMBL/GenBank/DDBJ databases">
        <title>WGS assembly of Panicum virgatum.</title>
        <authorList>
            <person name="Lovell J.T."/>
            <person name="Jenkins J."/>
            <person name="Shu S."/>
            <person name="Juenger T.E."/>
            <person name="Schmutz J."/>
        </authorList>
    </citation>
    <scope>NUCLEOTIDE SEQUENCE</scope>
    <source>
        <strain evidence="2">AP13</strain>
    </source>
</reference>
<name>A0A8T0QZW6_PANVG</name>
<evidence type="ECO:0000313" key="3">
    <source>
        <dbReference type="Proteomes" id="UP000823388"/>
    </source>
</evidence>
<feature type="compositionally biased region" description="Low complexity" evidence="1">
    <location>
        <begin position="119"/>
        <end position="132"/>
    </location>
</feature>
<organism evidence="2 3">
    <name type="scientific">Panicum virgatum</name>
    <name type="common">Blackwell switchgrass</name>
    <dbReference type="NCBI Taxonomy" id="38727"/>
    <lineage>
        <taxon>Eukaryota</taxon>
        <taxon>Viridiplantae</taxon>
        <taxon>Streptophyta</taxon>
        <taxon>Embryophyta</taxon>
        <taxon>Tracheophyta</taxon>
        <taxon>Spermatophyta</taxon>
        <taxon>Magnoliopsida</taxon>
        <taxon>Liliopsida</taxon>
        <taxon>Poales</taxon>
        <taxon>Poaceae</taxon>
        <taxon>PACMAD clade</taxon>
        <taxon>Panicoideae</taxon>
        <taxon>Panicodae</taxon>
        <taxon>Paniceae</taxon>
        <taxon>Panicinae</taxon>
        <taxon>Panicum</taxon>
        <taxon>Panicum sect. Hiantes</taxon>
    </lineage>
</organism>
<feature type="compositionally biased region" description="Basic and acidic residues" evidence="1">
    <location>
        <begin position="141"/>
        <end position="163"/>
    </location>
</feature>
<accession>A0A8T0QZW6</accession>
<gene>
    <name evidence="2" type="ORF">PVAP13_6NG213218</name>
</gene>
<keyword evidence="3" id="KW-1185">Reference proteome</keyword>
<proteinExistence type="predicted"/>
<dbReference type="Proteomes" id="UP000823388">
    <property type="component" value="Chromosome 6N"/>
</dbReference>
<feature type="region of interest" description="Disordered" evidence="1">
    <location>
        <begin position="75"/>
        <end position="195"/>
    </location>
</feature>
<dbReference type="PANTHER" id="PTHR36012">
    <property type="entry name" value="OS01G0654400 PROTEIN"/>
    <property type="match status" value="1"/>
</dbReference>
<sequence length="195" mass="20864">MKVLPLFSPSLSLLSQCAIAFCKFLHFVCLGQLSRRRVRLLEQLGSTWQPLSRHSRDTSPQGTFLSKGRAAHCTPTYSTSAPHHSGFSHTFDGARSEQRHRSRSVVLMSGAQGAQPKEAFTATTYTSAPPATGGSAQEQRQAPRTELRSGEDERGLPVRKLEDTVEDAAGKGGPVFGAGKEDGKPDLGVTGTGGE</sequence>
<evidence type="ECO:0000256" key="1">
    <source>
        <dbReference type="SAM" id="MobiDB-lite"/>
    </source>
</evidence>